<dbReference type="SMART" id="SM00194">
    <property type="entry name" value="PTPc"/>
    <property type="match status" value="1"/>
</dbReference>
<dbReference type="InterPro" id="IPR029071">
    <property type="entry name" value="Ubiquitin-like_domsf"/>
</dbReference>
<evidence type="ECO:0000313" key="15">
    <source>
        <dbReference type="EMBL" id="KAK9883578.1"/>
    </source>
</evidence>
<dbReference type="PROSITE" id="PS50056">
    <property type="entry name" value="TYR_PHOSPHATASE_2"/>
    <property type="match status" value="1"/>
</dbReference>
<dbReference type="InterPro" id="IPR016130">
    <property type="entry name" value="Tyr_Pase_AS"/>
</dbReference>
<gene>
    <name evidence="15" type="ORF">WA026_001755</name>
</gene>
<evidence type="ECO:0000313" key="16">
    <source>
        <dbReference type="Proteomes" id="UP001431783"/>
    </source>
</evidence>
<dbReference type="InterPro" id="IPR019748">
    <property type="entry name" value="FERM_central"/>
</dbReference>
<dbReference type="InterPro" id="IPR029021">
    <property type="entry name" value="Prot-tyrosine_phosphatase-like"/>
</dbReference>
<dbReference type="AlphaFoldDB" id="A0AAW1USR6"/>
<keyword evidence="5" id="KW-0963">Cytoplasm</keyword>
<dbReference type="EC" id="3.1.3.48" evidence="4"/>
<sequence length="885" mass="101061">MIESVSRHVFSGSSGTYDVHALELAAARVRKLKGLDLTIHFLDDTEHVFHIEKRSKGSTLLDLVYQHLELVEKDYFGLQYPDAKAGSKTECMVWLDPSKALKKQLASLQTDLYFKVKFYVSDPSKLQQEYTRYQFYLQIKKDILEEKLILPPSTAILLASYMLQSEIGDYCPEEHDENYLSAFQLIPGQTLELEKKITELHKLHKGKLPADAEFHFLDHAKRIDMYGVDLHNALDNINKSIQLGVTHIGLVVFRNNIKLNTFSWSKIMKISFKRTQFFIQLRREPSEDYDTILVFNLETYRSAKTLWKSCVEHHTFFRLHSPKVKRKFPFSLGSKFFYSGRTEFQTVSDVQMRSRIEHKFVRSPSRQLIKSMVSVPSVDERGKPFIAPARPPRPYDNKVTSLGSKEPRKAWGADTQLPDDDGNFPTKPPDTPFSPDKIQNYVDDDIPSPSPNGLYDTPPYSASHSPISQIVDESSVTITLYPDEEGKYGFNVKGGTNKDTPILVMKVAPNTPADNCSPRLSEGDQILQINSKDMTNSTYEEAVRLIREARSLNGGKLVLQVKPNISYNGMNEYEEPPYQYVPIEDAQTVQSSNPLEQSMLLLADGLASGALVARYEMLYRKHPDLTCEESSKPKNVNKNRYRDILPYDSTRVVLKEGANGDYINANYVNMNINGTEILNKYIATQGPLMCTTEDFWQMILEERCSLIVMLTTLVERDKTKCHKYWPDMDDCLALSNVTVKCVEEETDPTGSFVFRDFVLTVNETNEERQIKHIQYVAWPDHGVPSNPDQFLSFTEKVRESRRIDGDVPVVVHCSAGIGRTGVLVLMETALCLMENDEPVYPLEIVKTMREQRAMMIQNASQYRFVCESVHAAYTKTISESKEDSR</sequence>
<dbReference type="PROSITE" id="PS50106">
    <property type="entry name" value="PDZ"/>
    <property type="match status" value="1"/>
</dbReference>
<feature type="domain" description="Tyrosine-protein phosphatase" evidence="11">
    <location>
        <begin position="611"/>
        <end position="872"/>
    </location>
</feature>
<dbReference type="Pfam" id="PF09380">
    <property type="entry name" value="FERM_C"/>
    <property type="match status" value="1"/>
</dbReference>
<keyword evidence="8" id="KW-0965">Cell junction</keyword>
<dbReference type="InterPro" id="IPR003595">
    <property type="entry name" value="Tyr_Pase_cat"/>
</dbReference>
<feature type="domain" description="FERM" evidence="13">
    <location>
        <begin position="35"/>
        <end position="321"/>
    </location>
</feature>
<evidence type="ECO:0000259" key="13">
    <source>
        <dbReference type="PROSITE" id="PS50057"/>
    </source>
</evidence>
<dbReference type="InterPro" id="IPR000387">
    <property type="entry name" value="Tyr_Pase_dom"/>
</dbReference>
<dbReference type="GO" id="GO:0009887">
    <property type="term" value="P:animal organ morphogenesis"/>
    <property type="evidence" value="ECO:0007669"/>
    <property type="project" value="UniProtKB-ARBA"/>
</dbReference>
<dbReference type="InterPro" id="IPR019747">
    <property type="entry name" value="FERM_CS"/>
</dbReference>
<dbReference type="SUPFAM" id="SSF52799">
    <property type="entry name" value="(Phosphotyrosine protein) phosphatases II"/>
    <property type="match status" value="1"/>
</dbReference>
<organism evidence="15 16">
    <name type="scientific">Henosepilachna vigintioctopunctata</name>
    <dbReference type="NCBI Taxonomy" id="420089"/>
    <lineage>
        <taxon>Eukaryota</taxon>
        <taxon>Metazoa</taxon>
        <taxon>Ecdysozoa</taxon>
        <taxon>Arthropoda</taxon>
        <taxon>Hexapoda</taxon>
        <taxon>Insecta</taxon>
        <taxon>Pterygota</taxon>
        <taxon>Neoptera</taxon>
        <taxon>Endopterygota</taxon>
        <taxon>Coleoptera</taxon>
        <taxon>Polyphaga</taxon>
        <taxon>Cucujiformia</taxon>
        <taxon>Coccinelloidea</taxon>
        <taxon>Coccinellidae</taxon>
        <taxon>Epilachninae</taxon>
        <taxon>Epilachnini</taxon>
        <taxon>Henosepilachna</taxon>
    </lineage>
</organism>
<evidence type="ECO:0000256" key="9">
    <source>
        <dbReference type="ARBA" id="ARBA00023212"/>
    </source>
</evidence>
<dbReference type="SMART" id="SM00228">
    <property type="entry name" value="PDZ"/>
    <property type="match status" value="1"/>
</dbReference>
<proteinExistence type="inferred from homology"/>
<dbReference type="PROSITE" id="PS50057">
    <property type="entry name" value="FERM_3"/>
    <property type="match status" value="1"/>
</dbReference>
<keyword evidence="9" id="KW-0206">Cytoskeleton</keyword>
<evidence type="ECO:0000256" key="4">
    <source>
        <dbReference type="ARBA" id="ARBA00013064"/>
    </source>
</evidence>
<feature type="domain" description="Tyrosine specific protein phosphatases" evidence="12">
    <location>
        <begin position="788"/>
        <end position="863"/>
    </location>
</feature>
<dbReference type="InterPro" id="IPR000242">
    <property type="entry name" value="PTP_cat"/>
</dbReference>
<dbReference type="SUPFAM" id="SSF47031">
    <property type="entry name" value="Second domain of FERM"/>
    <property type="match status" value="1"/>
</dbReference>
<feature type="region of interest" description="Disordered" evidence="10">
    <location>
        <begin position="383"/>
        <end position="439"/>
    </location>
</feature>
<evidence type="ECO:0000259" key="14">
    <source>
        <dbReference type="PROSITE" id="PS50106"/>
    </source>
</evidence>
<dbReference type="SMART" id="SM01195">
    <property type="entry name" value="FA"/>
    <property type="match status" value="1"/>
</dbReference>
<evidence type="ECO:0000256" key="6">
    <source>
        <dbReference type="ARBA" id="ARBA00022801"/>
    </source>
</evidence>
<dbReference type="InterPro" id="IPR014847">
    <property type="entry name" value="FA"/>
</dbReference>
<dbReference type="Pfam" id="PF00102">
    <property type="entry name" value="Y_phosphatase"/>
    <property type="match status" value="1"/>
</dbReference>
<keyword evidence="16" id="KW-1185">Reference proteome</keyword>
<evidence type="ECO:0000256" key="1">
    <source>
        <dbReference type="ARBA" id="ARBA00004245"/>
    </source>
</evidence>
<dbReference type="PROSITE" id="PS00383">
    <property type="entry name" value="TYR_PHOSPHATASE_1"/>
    <property type="match status" value="1"/>
</dbReference>
<dbReference type="GO" id="GO:0071944">
    <property type="term" value="C:cell periphery"/>
    <property type="evidence" value="ECO:0007669"/>
    <property type="project" value="UniProtKB-ARBA"/>
</dbReference>
<dbReference type="GO" id="GO:0004725">
    <property type="term" value="F:protein tyrosine phosphatase activity"/>
    <property type="evidence" value="ECO:0007669"/>
    <property type="project" value="UniProtKB-EC"/>
</dbReference>
<dbReference type="Gene3D" id="3.90.190.10">
    <property type="entry name" value="Protein tyrosine phosphatase superfamily"/>
    <property type="match status" value="1"/>
</dbReference>
<dbReference type="PRINTS" id="PR00700">
    <property type="entry name" value="PRTYPHPHTASE"/>
</dbReference>
<dbReference type="SUPFAM" id="SSF50156">
    <property type="entry name" value="PDZ domain-like"/>
    <property type="match status" value="1"/>
</dbReference>
<dbReference type="FunFam" id="3.10.20.90:FF:000039">
    <property type="entry name" value="Tyrosine-protein phosphatase non-receptor type"/>
    <property type="match status" value="1"/>
</dbReference>
<dbReference type="FunFam" id="1.20.80.10:FF:000003">
    <property type="entry name" value="Tyrosine-protein phosphatase non-receptor type 4"/>
    <property type="match status" value="1"/>
</dbReference>
<dbReference type="PROSITE" id="PS50055">
    <property type="entry name" value="TYR_PHOSPHATASE_PTP"/>
    <property type="match status" value="1"/>
</dbReference>
<comment type="similarity">
    <text evidence="3">Belongs to the protein-tyrosine phosphatase family. Non-receptor class subfamily.</text>
</comment>
<evidence type="ECO:0000256" key="5">
    <source>
        <dbReference type="ARBA" id="ARBA00022490"/>
    </source>
</evidence>
<evidence type="ECO:0000256" key="2">
    <source>
        <dbReference type="ARBA" id="ARBA00004282"/>
    </source>
</evidence>
<dbReference type="Pfam" id="PF08736">
    <property type="entry name" value="FA"/>
    <property type="match status" value="1"/>
</dbReference>
<evidence type="ECO:0000259" key="12">
    <source>
        <dbReference type="PROSITE" id="PS50056"/>
    </source>
</evidence>
<dbReference type="FunFam" id="2.30.29.30:FF:000002">
    <property type="entry name" value="Band 4.1-like protein 5 isoform 1"/>
    <property type="match status" value="1"/>
</dbReference>
<dbReference type="Gene3D" id="2.30.42.10">
    <property type="match status" value="1"/>
</dbReference>
<dbReference type="SUPFAM" id="SSF54236">
    <property type="entry name" value="Ubiquitin-like"/>
    <property type="match status" value="1"/>
</dbReference>
<accession>A0AAW1USR6</accession>
<comment type="subcellular location">
    <subcellularLocation>
        <location evidence="2">Cell junction</location>
    </subcellularLocation>
    <subcellularLocation>
        <location evidence="1">Cytoplasm</location>
        <location evidence="1">Cytoskeleton</location>
    </subcellularLocation>
</comment>
<evidence type="ECO:0000256" key="8">
    <source>
        <dbReference type="ARBA" id="ARBA00022949"/>
    </source>
</evidence>
<dbReference type="InterPro" id="IPR035963">
    <property type="entry name" value="FERM_2"/>
</dbReference>
<dbReference type="GO" id="GO:0005856">
    <property type="term" value="C:cytoskeleton"/>
    <property type="evidence" value="ECO:0007669"/>
    <property type="project" value="UniProtKB-SubCell"/>
</dbReference>
<dbReference type="InterPro" id="IPR036034">
    <property type="entry name" value="PDZ_sf"/>
</dbReference>
<dbReference type="InterPro" id="IPR000299">
    <property type="entry name" value="FERM_domain"/>
</dbReference>
<dbReference type="SMART" id="SM00295">
    <property type="entry name" value="B41"/>
    <property type="match status" value="1"/>
</dbReference>
<dbReference type="Gene3D" id="2.30.29.30">
    <property type="entry name" value="Pleckstrin-homology domain (PH domain)/Phosphotyrosine-binding domain (PTB)"/>
    <property type="match status" value="1"/>
</dbReference>
<dbReference type="InterPro" id="IPR019749">
    <property type="entry name" value="Band_41_domain"/>
</dbReference>
<dbReference type="InterPro" id="IPR018979">
    <property type="entry name" value="FERM_N"/>
</dbReference>
<feature type="domain" description="PDZ" evidence="14">
    <location>
        <begin position="477"/>
        <end position="549"/>
    </location>
</feature>
<protein>
    <recommendedName>
        <fullName evidence="4">protein-tyrosine-phosphatase</fullName>
        <ecNumber evidence="4">3.1.3.48</ecNumber>
    </recommendedName>
</protein>
<keyword evidence="7" id="KW-0904">Protein phosphatase</keyword>
<comment type="caution">
    <text evidence="15">The sequence shown here is derived from an EMBL/GenBank/DDBJ whole genome shotgun (WGS) entry which is preliminary data.</text>
</comment>
<dbReference type="InterPro" id="IPR041783">
    <property type="entry name" value="PTPN3/4_FERM_C"/>
</dbReference>
<reference evidence="15 16" key="1">
    <citation type="submission" date="2023-03" db="EMBL/GenBank/DDBJ databases">
        <title>Genome insight into feeding habits of ladybird beetles.</title>
        <authorList>
            <person name="Li H.-S."/>
            <person name="Huang Y.-H."/>
            <person name="Pang H."/>
        </authorList>
    </citation>
    <scope>NUCLEOTIDE SEQUENCE [LARGE SCALE GENOMIC DNA]</scope>
    <source>
        <strain evidence="15">SYSU_2023b</strain>
        <tissue evidence="15">Whole body</tissue>
    </source>
</reference>
<dbReference type="SUPFAM" id="SSF50729">
    <property type="entry name" value="PH domain-like"/>
    <property type="match status" value="1"/>
</dbReference>
<dbReference type="PANTHER" id="PTHR45706">
    <property type="entry name" value="TYROSINE-PROTEIN PHOSPHATASE"/>
    <property type="match status" value="1"/>
</dbReference>
<dbReference type="GO" id="GO:0070161">
    <property type="term" value="C:anchoring junction"/>
    <property type="evidence" value="ECO:0007669"/>
    <property type="project" value="UniProtKB-SubCell"/>
</dbReference>
<dbReference type="CDD" id="cd13189">
    <property type="entry name" value="FERM_C_PTPN4_PTPN3_like"/>
    <property type="match status" value="1"/>
</dbReference>
<dbReference type="GO" id="GO:0048666">
    <property type="term" value="P:neuron development"/>
    <property type="evidence" value="ECO:0007669"/>
    <property type="project" value="UniProtKB-ARBA"/>
</dbReference>
<dbReference type="EMBL" id="JARQZJ010000091">
    <property type="protein sequence ID" value="KAK9883578.1"/>
    <property type="molecule type" value="Genomic_DNA"/>
</dbReference>
<dbReference type="InterPro" id="IPR014352">
    <property type="entry name" value="FERM/acyl-CoA-bd_prot_sf"/>
</dbReference>
<dbReference type="PROSITE" id="PS00660">
    <property type="entry name" value="FERM_1"/>
    <property type="match status" value="1"/>
</dbReference>
<dbReference type="Gene3D" id="3.10.20.90">
    <property type="entry name" value="Phosphatidylinositol 3-kinase Catalytic Subunit, Chain A, domain 1"/>
    <property type="match status" value="1"/>
</dbReference>
<dbReference type="SMART" id="SM01196">
    <property type="entry name" value="FERM_C"/>
    <property type="match status" value="1"/>
</dbReference>
<evidence type="ECO:0000256" key="10">
    <source>
        <dbReference type="SAM" id="MobiDB-lite"/>
    </source>
</evidence>
<dbReference type="Gene3D" id="1.20.80.10">
    <property type="match status" value="1"/>
</dbReference>
<evidence type="ECO:0000256" key="7">
    <source>
        <dbReference type="ARBA" id="ARBA00022912"/>
    </source>
</evidence>
<keyword evidence="6" id="KW-0378">Hydrolase</keyword>
<dbReference type="CDD" id="cd14473">
    <property type="entry name" value="FERM_B-lobe"/>
    <property type="match status" value="1"/>
</dbReference>
<evidence type="ECO:0000259" key="11">
    <source>
        <dbReference type="PROSITE" id="PS50055"/>
    </source>
</evidence>
<dbReference type="SMART" id="SM00404">
    <property type="entry name" value="PTPc_motif"/>
    <property type="match status" value="1"/>
</dbReference>
<dbReference type="InterPro" id="IPR018980">
    <property type="entry name" value="FERM_PH-like_C"/>
</dbReference>
<dbReference type="InterPro" id="IPR011993">
    <property type="entry name" value="PH-like_dom_sf"/>
</dbReference>
<dbReference type="Proteomes" id="UP001431783">
    <property type="component" value="Unassembled WGS sequence"/>
</dbReference>
<dbReference type="Pfam" id="PF00595">
    <property type="entry name" value="PDZ"/>
    <property type="match status" value="1"/>
</dbReference>
<dbReference type="PANTHER" id="PTHR45706:SF4">
    <property type="entry name" value="TYROSINE-PROTEIN PHOSPHATASE"/>
    <property type="match status" value="1"/>
</dbReference>
<dbReference type="InterPro" id="IPR001478">
    <property type="entry name" value="PDZ"/>
</dbReference>
<evidence type="ECO:0000256" key="3">
    <source>
        <dbReference type="ARBA" id="ARBA00009649"/>
    </source>
</evidence>
<dbReference type="Pfam" id="PF09379">
    <property type="entry name" value="FERM_N"/>
    <property type="match status" value="1"/>
</dbReference>
<dbReference type="Pfam" id="PF00373">
    <property type="entry name" value="FERM_M"/>
    <property type="match status" value="1"/>
</dbReference>
<name>A0AAW1USR6_9CUCU</name>
<dbReference type="GO" id="GO:0016020">
    <property type="term" value="C:membrane"/>
    <property type="evidence" value="ECO:0007669"/>
    <property type="project" value="UniProtKB-ARBA"/>
</dbReference>
<dbReference type="PRINTS" id="PR00935">
    <property type="entry name" value="BAND41"/>
</dbReference>